<sequence length="64" mass="7069">MKVKWKSSGFLVAHHARSSQKLSKTSRKPRFGCSGASSKSTRAMRQSSVSAHWRTSRAKPALLP</sequence>
<dbReference type="EMBL" id="JABBJJ010000053">
    <property type="protein sequence ID" value="NMO15977.1"/>
    <property type="molecule type" value="Genomic_DNA"/>
</dbReference>
<name>A0A848LBF2_9BACT</name>
<feature type="compositionally biased region" description="Polar residues" evidence="1">
    <location>
        <begin position="35"/>
        <end position="50"/>
    </location>
</feature>
<accession>A0A848LBF2</accession>
<evidence type="ECO:0000313" key="2">
    <source>
        <dbReference type="EMBL" id="NMO15977.1"/>
    </source>
</evidence>
<dbReference type="AlphaFoldDB" id="A0A848LBF2"/>
<proteinExistence type="predicted"/>
<dbReference type="RefSeq" id="WP_169345266.1">
    <property type="nucleotide sequence ID" value="NZ_JABBJJ010000053.1"/>
</dbReference>
<feature type="region of interest" description="Disordered" evidence="1">
    <location>
        <begin position="14"/>
        <end position="64"/>
    </location>
</feature>
<reference evidence="2 3" key="1">
    <citation type="submission" date="2020-04" db="EMBL/GenBank/DDBJ databases">
        <title>Draft genome of Pyxidicoccus fallax type strain.</title>
        <authorList>
            <person name="Whitworth D.E."/>
        </authorList>
    </citation>
    <scope>NUCLEOTIDE SEQUENCE [LARGE SCALE GENOMIC DNA]</scope>
    <source>
        <strain evidence="2 3">DSM 14698</strain>
    </source>
</reference>
<evidence type="ECO:0000313" key="3">
    <source>
        <dbReference type="Proteomes" id="UP000518300"/>
    </source>
</evidence>
<gene>
    <name evidence="2" type="ORF">HG543_14125</name>
</gene>
<dbReference type="Proteomes" id="UP000518300">
    <property type="component" value="Unassembled WGS sequence"/>
</dbReference>
<comment type="caution">
    <text evidence="2">The sequence shown here is derived from an EMBL/GenBank/DDBJ whole genome shotgun (WGS) entry which is preliminary data.</text>
</comment>
<organism evidence="2 3">
    <name type="scientific">Pyxidicoccus fallax</name>
    <dbReference type="NCBI Taxonomy" id="394095"/>
    <lineage>
        <taxon>Bacteria</taxon>
        <taxon>Pseudomonadati</taxon>
        <taxon>Myxococcota</taxon>
        <taxon>Myxococcia</taxon>
        <taxon>Myxococcales</taxon>
        <taxon>Cystobacterineae</taxon>
        <taxon>Myxococcaceae</taxon>
        <taxon>Pyxidicoccus</taxon>
    </lineage>
</organism>
<keyword evidence="3" id="KW-1185">Reference proteome</keyword>
<feature type="compositionally biased region" description="Basic residues" evidence="1">
    <location>
        <begin position="14"/>
        <end position="30"/>
    </location>
</feature>
<protein>
    <submittedName>
        <fullName evidence="2">Uncharacterized protein</fullName>
    </submittedName>
</protein>
<evidence type="ECO:0000256" key="1">
    <source>
        <dbReference type="SAM" id="MobiDB-lite"/>
    </source>
</evidence>